<protein>
    <submittedName>
        <fullName evidence="9">Unannotated protein</fullName>
    </submittedName>
</protein>
<keyword evidence="6" id="KW-0811">Translocation</keyword>
<proteinExistence type="predicted"/>
<keyword evidence="7" id="KW-0472">Membrane</keyword>
<dbReference type="EMBL" id="CAEZSB010000003">
    <property type="protein sequence ID" value="CAB4529589.1"/>
    <property type="molecule type" value="Genomic_DNA"/>
</dbReference>
<keyword evidence="4" id="KW-0653">Protein transport</keyword>
<evidence type="ECO:0000256" key="7">
    <source>
        <dbReference type="ARBA" id="ARBA00023136"/>
    </source>
</evidence>
<organism evidence="9">
    <name type="scientific">freshwater metagenome</name>
    <dbReference type="NCBI Taxonomy" id="449393"/>
    <lineage>
        <taxon>unclassified sequences</taxon>
        <taxon>metagenomes</taxon>
        <taxon>ecological metagenomes</taxon>
    </lineage>
</organism>
<keyword evidence="5" id="KW-1133">Transmembrane helix</keyword>
<feature type="region of interest" description="Disordered" evidence="8">
    <location>
        <begin position="83"/>
        <end position="102"/>
    </location>
</feature>
<comment type="subcellular location">
    <subcellularLocation>
        <location evidence="1">Membrane</location>
        <topology evidence="1">Single-pass membrane protein</topology>
    </subcellularLocation>
</comment>
<sequence length="102" mass="11072">MFFDIGAGEVLGLAILGMMLVGPERLPKLAVEAAQWVKKLRGLASTATAELRENLGPGFEDLQPKDLNPKTFMKKQVADLLDEGTAKPKANRPKAMIDPDLL</sequence>
<dbReference type="Pfam" id="PF02416">
    <property type="entry name" value="TatA_B_E"/>
    <property type="match status" value="1"/>
</dbReference>
<keyword evidence="3" id="KW-0812">Transmembrane</keyword>
<evidence type="ECO:0000256" key="5">
    <source>
        <dbReference type="ARBA" id="ARBA00022989"/>
    </source>
</evidence>
<evidence type="ECO:0000256" key="3">
    <source>
        <dbReference type="ARBA" id="ARBA00022692"/>
    </source>
</evidence>
<dbReference type="Gene3D" id="1.20.5.3310">
    <property type="match status" value="1"/>
</dbReference>
<keyword evidence="2" id="KW-0813">Transport</keyword>
<dbReference type="PRINTS" id="PR01506">
    <property type="entry name" value="TATBPROTEIN"/>
</dbReference>
<dbReference type="AlphaFoldDB" id="A0A6J6AU30"/>
<dbReference type="InterPro" id="IPR003369">
    <property type="entry name" value="TatA/B/E"/>
</dbReference>
<gene>
    <name evidence="9" type="ORF">UFOPK1395_00059</name>
</gene>
<evidence type="ECO:0000256" key="2">
    <source>
        <dbReference type="ARBA" id="ARBA00022448"/>
    </source>
</evidence>
<reference evidence="9" key="1">
    <citation type="submission" date="2020-05" db="EMBL/GenBank/DDBJ databases">
        <authorList>
            <person name="Chiriac C."/>
            <person name="Salcher M."/>
            <person name="Ghai R."/>
            <person name="Kavagutti S V."/>
        </authorList>
    </citation>
    <scope>NUCLEOTIDE SEQUENCE</scope>
</reference>
<accession>A0A6J6AU30</accession>
<evidence type="ECO:0000256" key="1">
    <source>
        <dbReference type="ARBA" id="ARBA00004167"/>
    </source>
</evidence>
<evidence type="ECO:0000256" key="8">
    <source>
        <dbReference type="SAM" id="MobiDB-lite"/>
    </source>
</evidence>
<evidence type="ECO:0000256" key="4">
    <source>
        <dbReference type="ARBA" id="ARBA00022927"/>
    </source>
</evidence>
<name>A0A6J6AU30_9ZZZZ</name>
<evidence type="ECO:0000256" key="6">
    <source>
        <dbReference type="ARBA" id="ARBA00023010"/>
    </source>
</evidence>
<evidence type="ECO:0000313" key="9">
    <source>
        <dbReference type="EMBL" id="CAB4529589.1"/>
    </source>
</evidence>